<accession>A0ABW3HCS3</accession>
<dbReference type="PROSITE" id="PS51257">
    <property type="entry name" value="PROKAR_LIPOPROTEIN"/>
    <property type="match status" value="1"/>
</dbReference>
<keyword evidence="1" id="KW-0732">Signal</keyword>
<dbReference type="Gene3D" id="3.40.50.10610">
    <property type="entry name" value="ABC-type transport auxiliary lipoprotein component"/>
    <property type="match status" value="1"/>
</dbReference>
<proteinExistence type="predicted"/>
<evidence type="ECO:0000313" key="2">
    <source>
        <dbReference type="EMBL" id="MFD0949051.1"/>
    </source>
</evidence>
<feature type="signal peptide" evidence="1">
    <location>
        <begin position="1"/>
        <end position="17"/>
    </location>
</feature>
<dbReference type="RefSeq" id="WP_379068253.1">
    <property type="nucleotide sequence ID" value="NZ_JBHTIT010000001.1"/>
</dbReference>
<dbReference type="Pfam" id="PF13036">
    <property type="entry name" value="LpoB"/>
    <property type="match status" value="1"/>
</dbReference>
<dbReference type="InterPro" id="IPR014094">
    <property type="entry name" value="LpoB"/>
</dbReference>
<protein>
    <submittedName>
        <fullName evidence="2">CsgG/HfaB family protein</fullName>
    </submittedName>
</protein>
<sequence length="210" mass="22825">MKCRFVVAITIASISLAGCVSTVNNSRGSSSNYVDSQAVAPGVSGVGIESQDVVAATDMMLRDMLSNVTLAGQSTPPRVIVDSAYFVNESTTRINVNSITDRLRINLNRAANGRMIFVGRQNVAMIERERELKRSGVVDGGTIRKTKATAGADYRLAGRITSMDSISKTSGMASRYTQMTFEMIDLELGTIVWSGIYEFKKSAQDDVLYR</sequence>
<feature type="chain" id="PRO_5046793451" evidence="1">
    <location>
        <begin position="18"/>
        <end position="210"/>
    </location>
</feature>
<dbReference type="EMBL" id="JBHTIT010000001">
    <property type="protein sequence ID" value="MFD0949051.1"/>
    <property type="molecule type" value="Genomic_DNA"/>
</dbReference>
<dbReference type="Proteomes" id="UP001597044">
    <property type="component" value="Unassembled WGS sequence"/>
</dbReference>
<comment type="caution">
    <text evidence="2">The sequence shown here is derived from an EMBL/GenBank/DDBJ whole genome shotgun (WGS) entry which is preliminary data.</text>
</comment>
<gene>
    <name evidence="2" type="ORF">ACFQ0F_01355</name>
</gene>
<name>A0ABW3HCS3_9GAMM</name>
<keyword evidence="3" id="KW-1185">Reference proteome</keyword>
<evidence type="ECO:0000256" key="1">
    <source>
        <dbReference type="SAM" id="SignalP"/>
    </source>
</evidence>
<evidence type="ECO:0000313" key="3">
    <source>
        <dbReference type="Proteomes" id="UP001597044"/>
    </source>
</evidence>
<reference evidence="3" key="1">
    <citation type="journal article" date="2019" name="Int. J. Syst. Evol. Microbiol.">
        <title>The Global Catalogue of Microorganisms (GCM) 10K type strain sequencing project: providing services to taxonomists for standard genome sequencing and annotation.</title>
        <authorList>
            <consortium name="The Broad Institute Genomics Platform"/>
            <consortium name="The Broad Institute Genome Sequencing Center for Infectious Disease"/>
            <person name="Wu L."/>
            <person name="Ma J."/>
        </authorList>
    </citation>
    <scope>NUCLEOTIDE SEQUENCE [LARGE SCALE GENOMIC DNA]</scope>
    <source>
        <strain evidence="3">CCUG 63419</strain>
    </source>
</reference>
<organism evidence="2 3">
    <name type="scientific">Paraperlucidibaca wandonensis</name>
    <dbReference type="NCBI Taxonomy" id="1268273"/>
    <lineage>
        <taxon>Bacteria</taxon>
        <taxon>Pseudomonadati</taxon>
        <taxon>Pseudomonadota</taxon>
        <taxon>Gammaproteobacteria</taxon>
        <taxon>Moraxellales</taxon>
        <taxon>Moraxellaceae</taxon>
        <taxon>Paraperlucidibaca</taxon>
    </lineage>
</organism>